<proteinExistence type="inferred from homology"/>
<evidence type="ECO:0000259" key="8">
    <source>
        <dbReference type="PROSITE" id="PS50104"/>
    </source>
</evidence>
<evidence type="ECO:0000256" key="1">
    <source>
        <dbReference type="ARBA" id="ARBA00004167"/>
    </source>
</evidence>
<gene>
    <name evidence="9" type="ORF">FSP39_016912</name>
</gene>
<dbReference type="PROSITE" id="PS50104">
    <property type="entry name" value="TIR"/>
    <property type="match status" value="1"/>
</dbReference>
<dbReference type="PANTHER" id="PTHR24365">
    <property type="entry name" value="TOLL-LIKE RECEPTOR"/>
    <property type="match status" value="1"/>
</dbReference>
<dbReference type="SMART" id="SM00255">
    <property type="entry name" value="TIR"/>
    <property type="match status" value="1"/>
</dbReference>
<evidence type="ECO:0000256" key="7">
    <source>
        <dbReference type="SAM" id="Phobius"/>
    </source>
</evidence>
<comment type="caution">
    <text evidence="9">The sequence shown here is derived from an EMBL/GenBank/DDBJ whole genome shotgun (WGS) entry which is preliminary data.</text>
</comment>
<dbReference type="Gene3D" id="3.40.50.10140">
    <property type="entry name" value="Toll/interleukin-1 receptor homology (TIR) domain"/>
    <property type="match status" value="1"/>
</dbReference>
<dbReference type="PROSITE" id="PS51450">
    <property type="entry name" value="LRR"/>
    <property type="match status" value="1"/>
</dbReference>
<accession>A0AA88YRP4</accession>
<keyword evidence="4" id="KW-0732">Signal</keyword>
<evidence type="ECO:0000256" key="3">
    <source>
        <dbReference type="ARBA" id="ARBA00022692"/>
    </source>
</evidence>
<dbReference type="Gene3D" id="3.80.10.10">
    <property type="entry name" value="Ribonuclease Inhibitor"/>
    <property type="match status" value="1"/>
</dbReference>
<dbReference type="SUPFAM" id="SSF52200">
    <property type="entry name" value="Toll/Interleukin receptor TIR domain"/>
    <property type="match status" value="1"/>
</dbReference>
<evidence type="ECO:0000256" key="2">
    <source>
        <dbReference type="ARBA" id="ARBA00009634"/>
    </source>
</evidence>
<protein>
    <recommendedName>
        <fullName evidence="8">TIR domain-containing protein</fullName>
    </recommendedName>
</protein>
<evidence type="ECO:0000313" key="9">
    <source>
        <dbReference type="EMBL" id="KAK3103161.1"/>
    </source>
</evidence>
<name>A0AA88YRP4_PINIB</name>
<evidence type="ECO:0000256" key="4">
    <source>
        <dbReference type="ARBA" id="ARBA00022729"/>
    </source>
</evidence>
<dbReference type="GO" id="GO:0007165">
    <property type="term" value="P:signal transduction"/>
    <property type="evidence" value="ECO:0007669"/>
    <property type="project" value="InterPro"/>
</dbReference>
<dbReference type="Pfam" id="PF01582">
    <property type="entry name" value="TIR"/>
    <property type="match status" value="1"/>
</dbReference>
<feature type="domain" description="TIR" evidence="8">
    <location>
        <begin position="293"/>
        <end position="436"/>
    </location>
</feature>
<evidence type="ECO:0000313" key="10">
    <source>
        <dbReference type="Proteomes" id="UP001186944"/>
    </source>
</evidence>
<dbReference type="InterPro" id="IPR000157">
    <property type="entry name" value="TIR_dom"/>
</dbReference>
<keyword evidence="10" id="KW-1185">Reference proteome</keyword>
<dbReference type="InterPro" id="IPR035897">
    <property type="entry name" value="Toll_tir_struct_dom_sf"/>
</dbReference>
<evidence type="ECO:0000256" key="5">
    <source>
        <dbReference type="ARBA" id="ARBA00022989"/>
    </source>
</evidence>
<dbReference type="Proteomes" id="UP001186944">
    <property type="component" value="Unassembled WGS sequence"/>
</dbReference>
<dbReference type="InterPro" id="IPR001611">
    <property type="entry name" value="Leu-rich_rpt"/>
</dbReference>
<evidence type="ECO:0000256" key="6">
    <source>
        <dbReference type="ARBA" id="ARBA00023136"/>
    </source>
</evidence>
<organism evidence="9 10">
    <name type="scientific">Pinctada imbricata</name>
    <name type="common">Atlantic pearl-oyster</name>
    <name type="synonym">Pinctada martensii</name>
    <dbReference type="NCBI Taxonomy" id="66713"/>
    <lineage>
        <taxon>Eukaryota</taxon>
        <taxon>Metazoa</taxon>
        <taxon>Spiralia</taxon>
        <taxon>Lophotrochozoa</taxon>
        <taxon>Mollusca</taxon>
        <taxon>Bivalvia</taxon>
        <taxon>Autobranchia</taxon>
        <taxon>Pteriomorphia</taxon>
        <taxon>Pterioida</taxon>
        <taxon>Pterioidea</taxon>
        <taxon>Pteriidae</taxon>
        <taxon>Pinctada</taxon>
    </lineage>
</organism>
<reference evidence="9" key="1">
    <citation type="submission" date="2019-08" db="EMBL/GenBank/DDBJ databases">
        <title>The improved chromosome-level genome for the pearl oyster Pinctada fucata martensii using PacBio sequencing and Hi-C.</title>
        <authorList>
            <person name="Zheng Z."/>
        </authorList>
    </citation>
    <scope>NUCLEOTIDE SEQUENCE</scope>
    <source>
        <strain evidence="9">ZZ-2019</strain>
        <tissue evidence="9">Adductor muscle</tissue>
    </source>
</reference>
<keyword evidence="5 7" id="KW-1133">Transmembrane helix</keyword>
<dbReference type="AlphaFoldDB" id="A0AA88YRP4"/>
<comment type="subcellular location">
    <subcellularLocation>
        <location evidence="1">Membrane</location>
        <topology evidence="1">Single-pass membrane protein</topology>
    </subcellularLocation>
</comment>
<dbReference type="InterPro" id="IPR032675">
    <property type="entry name" value="LRR_dom_sf"/>
</dbReference>
<sequence>MTVTGDFETERNYSGFNLKLRWIFNSSNIKTAKLVNTQTEVCNYDFDFHCPYLSLLNVSGWVCNYLNPSIFNKCGQLRYFNISNSQLGSGFKNDVDCRFLVNKYHLEELDLSYNNLDRLCNSLLNDSSHSLRKLHLDLNFYRHLPSALRVLKRMKYVSLRHNILEYFDEQDLMIMEGANGTSFDFYGNSFDCSCKAKEGIVWMSEHAEKIASIKTLKCIDGRDLSDMIHNIHYYRLRCLSIFWLQFSIISLLFIMITILLILVGAKHKALVLYFYLRAKHFLRGRKTQEKNEYKFDIFISYSQEDCDWVVNCLYRKLSGEFKLRVCFHENDFKPGMRISDNIYNCIVNSRLHLFVITQAFLQSTWGMYEMELTRECVLRSREDENIIVLFKDDIPVSDMPKALKEVWFRVTCLKWPGDNSDIEQANIFWKRLADVSVLK</sequence>
<dbReference type="SUPFAM" id="SSF52058">
    <property type="entry name" value="L domain-like"/>
    <property type="match status" value="1"/>
</dbReference>
<dbReference type="GO" id="GO:0005886">
    <property type="term" value="C:plasma membrane"/>
    <property type="evidence" value="ECO:0007669"/>
    <property type="project" value="TreeGrafter"/>
</dbReference>
<dbReference type="GO" id="GO:0038023">
    <property type="term" value="F:signaling receptor activity"/>
    <property type="evidence" value="ECO:0007669"/>
    <property type="project" value="TreeGrafter"/>
</dbReference>
<keyword evidence="3 7" id="KW-0812">Transmembrane</keyword>
<dbReference type="PANTHER" id="PTHR24365:SF541">
    <property type="entry name" value="PROTEIN TOLL-RELATED"/>
    <property type="match status" value="1"/>
</dbReference>
<feature type="transmembrane region" description="Helical" evidence="7">
    <location>
        <begin position="242"/>
        <end position="263"/>
    </location>
</feature>
<keyword evidence="6 7" id="KW-0472">Membrane</keyword>
<dbReference type="EMBL" id="VSWD01000005">
    <property type="protein sequence ID" value="KAK3103161.1"/>
    <property type="molecule type" value="Genomic_DNA"/>
</dbReference>
<comment type="similarity">
    <text evidence="2">Belongs to the Toll-like receptor family.</text>
</comment>